<accession>A0A1G8DZX3</accession>
<protein>
    <submittedName>
        <fullName evidence="1">Peptidase</fullName>
    </submittedName>
</protein>
<dbReference type="AlphaFoldDB" id="A0A1G8DZX3"/>
<sequence length="223" mass="25168">MKKIFIFSLFLISGLFMGLNANAQEVFKQKGYQVTFISKDAAFSTDLKDRLIKTFFEVYPKLSKEYNKKTSKKVTFVIDTAYDGVAATGNDTVVFSAKYMTKHPGDIDVVTHEVMHIVQAYGNSDGPGWLTEGIADYARFKFGVDNAGAKWALPAFKSTQNYDNAYRVTARFLVWAEKNAKPDLVKILDKQLREHTFTNESWKNLTGKTVDELWAAYALNPAV</sequence>
<keyword evidence="2" id="KW-1185">Reference proteome</keyword>
<organism evidence="1 2">
    <name type="scientific">Mucilaginibacter gossypii</name>
    <dbReference type="NCBI Taxonomy" id="551996"/>
    <lineage>
        <taxon>Bacteria</taxon>
        <taxon>Pseudomonadati</taxon>
        <taxon>Bacteroidota</taxon>
        <taxon>Sphingobacteriia</taxon>
        <taxon>Sphingobacteriales</taxon>
        <taxon>Sphingobacteriaceae</taxon>
        <taxon>Mucilaginibacter</taxon>
    </lineage>
</organism>
<evidence type="ECO:0000313" key="1">
    <source>
        <dbReference type="EMBL" id="SDH63167.1"/>
    </source>
</evidence>
<name>A0A1G8DZX3_9SPHI</name>
<dbReference type="Pfam" id="PF04450">
    <property type="entry name" value="BSP"/>
    <property type="match status" value="1"/>
</dbReference>
<evidence type="ECO:0000313" key="2">
    <source>
        <dbReference type="Proteomes" id="UP000199705"/>
    </source>
</evidence>
<dbReference type="EMBL" id="FNCG01000011">
    <property type="protein sequence ID" value="SDH63167.1"/>
    <property type="molecule type" value="Genomic_DNA"/>
</dbReference>
<dbReference type="OrthoDB" id="211588at2"/>
<dbReference type="InterPro" id="IPR007541">
    <property type="entry name" value="Uncharacterised_BSP"/>
</dbReference>
<proteinExistence type="predicted"/>
<dbReference type="Proteomes" id="UP000199705">
    <property type="component" value="Unassembled WGS sequence"/>
</dbReference>
<dbReference type="PANTHER" id="PTHR33321:SF12">
    <property type="entry name" value="PLANT BASIC SECRETORY PROTEIN (BSP) FAMILY PROTEIN"/>
    <property type="match status" value="1"/>
</dbReference>
<dbReference type="STRING" id="551996.SAMN05192573_11174"/>
<dbReference type="RefSeq" id="WP_091171233.1">
    <property type="nucleotide sequence ID" value="NZ_CP071878.2"/>
</dbReference>
<reference evidence="2" key="1">
    <citation type="submission" date="2016-10" db="EMBL/GenBank/DDBJ databases">
        <authorList>
            <person name="Varghese N."/>
            <person name="Submissions S."/>
        </authorList>
    </citation>
    <scope>NUCLEOTIDE SEQUENCE [LARGE SCALE GENOMIC DNA]</scope>
    <source>
        <strain evidence="2">Gh-67</strain>
    </source>
</reference>
<dbReference type="PANTHER" id="PTHR33321">
    <property type="match status" value="1"/>
</dbReference>
<gene>
    <name evidence="1" type="ORF">SAMN05192573_11174</name>
</gene>